<dbReference type="InterPro" id="IPR050563">
    <property type="entry name" value="4-hydroxybenzoyl-CoA_TE"/>
</dbReference>
<keyword evidence="5" id="KW-1185">Reference proteome</keyword>
<organism evidence="4 5">
    <name type="scientific">Cohnella fermenti</name>
    <dbReference type="NCBI Taxonomy" id="2565925"/>
    <lineage>
        <taxon>Bacteria</taxon>
        <taxon>Bacillati</taxon>
        <taxon>Bacillota</taxon>
        <taxon>Bacilli</taxon>
        <taxon>Bacillales</taxon>
        <taxon>Paenibacillaceae</taxon>
        <taxon>Cohnella</taxon>
    </lineage>
</organism>
<dbReference type="InterPro" id="IPR006683">
    <property type="entry name" value="Thioestr_dom"/>
</dbReference>
<dbReference type="Proteomes" id="UP000310636">
    <property type="component" value="Unassembled WGS sequence"/>
</dbReference>
<protein>
    <submittedName>
        <fullName evidence="4">Acyl-CoA thioesterase</fullName>
    </submittedName>
</protein>
<dbReference type="PIRSF" id="PIRSF003230">
    <property type="entry name" value="YbgC"/>
    <property type="match status" value="1"/>
</dbReference>
<dbReference type="InterPro" id="IPR006684">
    <property type="entry name" value="YbgC/YbaW"/>
</dbReference>
<dbReference type="EMBL" id="SSOB01000058">
    <property type="protein sequence ID" value="THF73316.1"/>
    <property type="molecule type" value="Genomic_DNA"/>
</dbReference>
<dbReference type="Gene3D" id="3.10.129.10">
    <property type="entry name" value="Hotdog Thioesterase"/>
    <property type="match status" value="1"/>
</dbReference>
<gene>
    <name evidence="4" type="ORF">E6C55_29815</name>
</gene>
<feature type="domain" description="Thioesterase" evidence="3">
    <location>
        <begin position="21"/>
        <end position="99"/>
    </location>
</feature>
<accession>A0A4S4BHB0</accession>
<evidence type="ECO:0000256" key="1">
    <source>
        <dbReference type="ARBA" id="ARBA00005953"/>
    </source>
</evidence>
<dbReference type="Pfam" id="PF03061">
    <property type="entry name" value="4HBT"/>
    <property type="match status" value="1"/>
</dbReference>
<evidence type="ECO:0000256" key="2">
    <source>
        <dbReference type="ARBA" id="ARBA00022801"/>
    </source>
</evidence>
<proteinExistence type="inferred from homology"/>
<evidence type="ECO:0000259" key="3">
    <source>
        <dbReference type="Pfam" id="PF03061"/>
    </source>
</evidence>
<comment type="caution">
    <text evidence="4">The sequence shown here is derived from an EMBL/GenBank/DDBJ whole genome shotgun (WGS) entry which is preliminary data.</text>
</comment>
<dbReference type="PANTHER" id="PTHR31793">
    <property type="entry name" value="4-HYDROXYBENZOYL-COA THIOESTERASE FAMILY MEMBER"/>
    <property type="match status" value="1"/>
</dbReference>
<comment type="similarity">
    <text evidence="1">Belongs to the 4-hydroxybenzoyl-CoA thioesterase family.</text>
</comment>
<dbReference type="RefSeq" id="WP_136373487.1">
    <property type="nucleotide sequence ID" value="NZ_SSOB01000058.1"/>
</dbReference>
<sequence>MSKWFMHPIRVRYQETDKMAVVYHTNYINWFEIGRTEWIRQAGLSFRDIEGMGLMLPVVHLEASYLKPAKYDDWITVCTRVTEFSKVRLRFEYKVLLGDLTSGGPLVDEAPDAPLLTSGSSLHGWINSDWKIVALDRKAPQLYELLKKLAE</sequence>
<dbReference type="AlphaFoldDB" id="A0A4S4BHB0"/>
<dbReference type="PANTHER" id="PTHR31793:SF27">
    <property type="entry name" value="NOVEL THIOESTERASE SUPERFAMILY DOMAIN AND SAPOSIN A-TYPE DOMAIN CONTAINING PROTEIN (0610012H03RIK)"/>
    <property type="match status" value="1"/>
</dbReference>
<keyword evidence="2" id="KW-0378">Hydrolase</keyword>
<dbReference type="NCBIfam" id="TIGR00051">
    <property type="entry name" value="YbgC/FadM family acyl-CoA thioesterase"/>
    <property type="match status" value="1"/>
</dbReference>
<dbReference type="InterPro" id="IPR029069">
    <property type="entry name" value="HotDog_dom_sf"/>
</dbReference>
<dbReference type="OrthoDB" id="9800856at2"/>
<dbReference type="GO" id="GO:0047617">
    <property type="term" value="F:fatty acyl-CoA hydrolase activity"/>
    <property type="evidence" value="ECO:0007669"/>
    <property type="project" value="TreeGrafter"/>
</dbReference>
<name>A0A4S4BHB0_9BACL</name>
<evidence type="ECO:0000313" key="5">
    <source>
        <dbReference type="Proteomes" id="UP000310636"/>
    </source>
</evidence>
<evidence type="ECO:0000313" key="4">
    <source>
        <dbReference type="EMBL" id="THF73316.1"/>
    </source>
</evidence>
<dbReference type="SUPFAM" id="SSF54637">
    <property type="entry name" value="Thioesterase/thiol ester dehydrase-isomerase"/>
    <property type="match status" value="1"/>
</dbReference>
<reference evidence="4 5" key="1">
    <citation type="submission" date="2019-04" db="EMBL/GenBank/DDBJ databases">
        <title>Cohnella sp. nov. isolated from preserved vegetables.</title>
        <authorList>
            <person name="Lin S.-Y."/>
            <person name="Hung M.-H."/>
            <person name="Young C.-C."/>
        </authorList>
    </citation>
    <scope>NUCLEOTIDE SEQUENCE [LARGE SCALE GENOMIC DNA]</scope>
    <source>
        <strain evidence="4 5">CC-MHH1044</strain>
    </source>
</reference>
<dbReference type="CDD" id="cd00586">
    <property type="entry name" value="4HBT"/>
    <property type="match status" value="1"/>
</dbReference>